<dbReference type="PROSITE" id="PS51257">
    <property type="entry name" value="PROKAR_LIPOPROTEIN"/>
    <property type="match status" value="1"/>
</dbReference>
<proteinExistence type="predicted"/>
<accession>A0A1I2RRR3</accession>
<protein>
    <submittedName>
        <fullName evidence="2">Gluconate 2-dehydrogenase subunit 3</fullName>
    </submittedName>
</protein>
<evidence type="ECO:0000313" key="3">
    <source>
        <dbReference type="Proteomes" id="UP000198876"/>
    </source>
</evidence>
<dbReference type="Proteomes" id="UP000198876">
    <property type="component" value="Unassembled WGS sequence"/>
</dbReference>
<dbReference type="Pfam" id="PF13618">
    <property type="entry name" value="Gluconate_2-dh3"/>
    <property type="match status" value="1"/>
</dbReference>
<dbReference type="InterPro" id="IPR027056">
    <property type="entry name" value="Gluconate_2DH_su3"/>
</dbReference>
<dbReference type="RefSeq" id="WP_092891784.1">
    <property type="nucleotide sequence ID" value="NZ_FOOQ01000002.1"/>
</dbReference>
<dbReference type="STRING" id="553467.SAMN04488063_2025"/>
<feature type="region of interest" description="Disordered" evidence="1">
    <location>
        <begin position="22"/>
        <end position="44"/>
    </location>
</feature>
<feature type="region of interest" description="Disordered" evidence="1">
    <location>
        <begin position="160"/>
        <end position="183"/>
    </location>
</feature>
<sequence length="183" mass="19477">MELTRRDVVAALAASGIGSVAGCSQSSNGGGGGDGEDPADETPISSHDVATLVAVADVVYPSDAENVREFVENYSGRRVRADDEYARGVADAVRTLDDYVGNWHDESFSALSAADRSNALDRMSVDVADPDPDGVPRERVRYYLVNELLFAFYSTPTGAGLAGLENPPGHPGGRRSYRRGPER</sequence>
<dbReference type="EMBL" id="FOOQ01000002">
    <property type="protein sequence ID" value="SFG43212.1"/>
    <property type="molecule type" value="Genomic_DNA"/>
</dbReference>
<dbReference type="OrthoDB" id="198474at2157"/>
<organism evidence="2 3">
    <name type="scientific">Halopelagius inordinatus</name>
    <dbReference type="NCBI Taxonomy" id="553467"/>
    <lineage>
        <taxon>Archaea</taxon>
        <taxon>Methanobacteriati</taxon>
        <taxon>Methanobacteriota</taxon>
        <taxon>Stenosarchaea group</taxon>
        <taxon>Halobacteria</taxon>
        <taxon>Halobacteriales</taxon>
        <taxon>Haloferacaceae</taxon>
    </lineage>
</organism>
<keyword evidence="3" id="KW-1185">Reference proteome</keyword>
<gene>
    <name evidence="2" type="ORF">SAMN04488063_2025</name>
</gene>
<feature type="compositionally biased region" description="Basic residues" evidence="1">
    <location>
        <begin position="172"/>
        <end position="183"/>
    </location>
</feature>
<name>A0A1I2RRR3_9EURY</name>
<evidence type="ECO:0000256" key="1">
    <source>
        <dbReference type="SAM" id="MobiDB-lite"/>
    </source>
</evidence>
<evidence type="ECO:0000313" key="2">
    <source>
        <dbReference type="EMBL" id="SFG43212.1"/>
    </source>
</evidence>
<reference evidence="3" key="1">
    <citation type="submission" date="2016-10" db="EMBL/GenBank/DDBJ databases">
        <authorList>
            <person name="Varghese N."/>
            <person name="Submissions S."/>
        </authorList>
    </citation>
    <scope>NUCLEOTIDE SEQUENCE [LARGE SCALE GENOMIC DNA]</scope>
    <source>
        <strain evidence="3">CGMCC 1.7739</strain>
    </source>
</reference>
<dbReference type="AlphaFoldDB" id="A0A1I2RRR3"/>